<name>A0A2I2GIG8_9EURO</name>
<dbReference type="VEuPathDB" id="FungiDB:P170DRAFT_109811"/>
<evidence type="ECO:0000313" key="4">
    <source>
        <dbReference type="Proteomes" id="UP000234275"/>
    </source>
</evidence>
<keyword evidence="2" id="KW-0812">Transmembrane</keyword>
<accession>A0A2I2GIG8</accession>
<evidence type="ECO:0000256" key="2">
    <source>
        <dbReference type="SAM" id="Phobius"/>
    </source>
</evidence>
<sequence>MRASTQPDAAREKSNANRLQDRHRPWAAITSWTGRVTRSHARDVPNSPSQSSLEEFVEEMMKHDKSRRNLAGAHQSLVRMVIIVIIAIISGVEYGGKSDGQDVDANQAGGVGSWTNHGVEPGQLTVHTTPISVFFHGPSLGQIGAQEWSSVSSQNSERTMMNQLGDAMALKETKSPVAGIPVATTR</sequence>
<dbReference type="RefSeq" id="XP_024707974.1">
    <property type="nucleotide sequence ID" value="XM_024842310.1"/>
</dbReference>
<keyword evidence="4" id="KW-1185">Reference proteome</keyword>
<dbReference type="AlphaFoldDB" id="A0A2I2GIG8"/>
<keyword evidence="2" id="KW-0472">Membrane</keyword>
<reference evidence="3 4" key="1">
    <citation type="submission" date="2016-12" db="EMBL/GenBank/DDBJ databases">
        <title>The genomes of Aspergillus section Nigri reveals drivers in fungal speciation.</title>
        <authorList>
            <consortium name="DOE Joint Genome Institute"/>
            <person name="Vesth T.C."/>
            <person name="Nybo J."/>
            <person name="Theobald S."/>
            <person name="Brandl J."/>
            <person name="Frisvad J.C."/>
            <person name="Nielsen K.F."/>
            <person name="Lyhne E.K."/>
            <person name="Kogle M.E."/>
            <person name="Kuo A."/>
            <person name="Riley R."/>
            <person name="Clum A."/>
            <person name="Nolan M."/>
            <person name="Lipzen A."/>
            <person name="Salamov A."/>
            <person name="Henrissat B."/>
            <person name="Wiebenga A."/>
            <person name="De Vries R.P."/>
            <person name="Grigoriev I.V."/>
            <person name="Mortensen U.H."/>
            <person name="Andersen M.R."/>
            <person name="Baker S.E."/>
        </authorList>
    </citation>
    <scope>NUCLEOTIDE SEQUENCE [LARGE SCALE GENOMIC DNA]</scope>
    <source>
        <strain evidence="3 4">IBT 23096</strain>
    </source>
</reference>
<proteinExistence type="predicted"/>
<organism evidence="3 4">
    <name type="scientific">Aspergillus steynii IBT 23096</name>
    <dbReference type="NCBI Taxonomy" id="1392250"/>
    <lineage>
        <taxon>Eukaryota</taxon>
        <taxon>Fungi</taxon>
        <taxon>Dikarya</taxon>
        <taxon>Ascomycota</taxon>
        <taxon>Pezizomycotina</taxon>
        <taxon>Eurotiomycetes</taxon>
        <taxon>Eurotiomycetidae</taxon>
        <taxon>Eurotiales</taxon>
        <taxon>Aspergillaceae</taxon>
        <taxon>Aspergillus</taxon>
        <taxon>Aspergillus subgen. Circumdati</taxon>
    </lineage>
</organism>
<feature type="transmembrane region" description="Helical" evidence="2">
    <location>
        <begin position="77"/>
        <end position="96"/>
    </location>
</feature>
<dbReference type="GeneID" id="36550005"/>
<evidence type="ECO:0000256" key="1">
    <source>
        <dbReference type="SAM" id="MobiDB-lite"/>
    </source>
</evidence>
<dbReference type="Proteomes" id="UP000234275">
    <property type="component" value="Unassembled WGS sequence"/>
</dbReference>
<feature type="compositionally biased region" description="Basic and acidic residues" evidence="1">
    <location>
        <begin position="9"/>
        <end position="24"/>
    </location>
</feature>
<protein>
    <submittedName>
        <fullName evidence="3">Uncharacterized protein</fullName>
    </submittedName>
</protein>
<feature type="region of interest" description="Disordered" evidence="1">
    <location>
        <begin position="1"/>
        <end position="26"/>
    </location>
</feature>
<dbReference type="EMBL" id="MSFO01000002">
    <property type="protein sequence ID" value="PLB52672.1"/>
    <property type="molecule type" value="Genomic_DNA"/>
</dbReference>
<comment type="caution">
    <text evidence="3">The sequence shown here is derived from an EMBL/GenBank/DDBJ whole genome shotgun (WGS) entry which is preliminary data.</text>
</comment>
<keyword evidence="2" id="KW-1133">Transmembrane helix</keyword>
<evidence type="ECO:0000313" key="3">
    <source>
        <dbReference type="EMBL" id="PLB52672.1"/>
    </source>
</evidence>
<gene>
    <name evidence="3" type="ORF">P170DRAFT_109811</name>
</gene>